<comment type="cofactor">
    <cofactor evidence="9">
        <name>Zn(2+)</name>
        <dbReference type="ChEBI" id="CHEBI:29105"/>
    </cofactor>
    <text evidence="9">Binds 1 zinc ion per subunit.</text>
</comment>
<dbReference type="AlphaFoldDB" id="A0A0K8P798"/>
<evidence type="ECO:0000313" key="12">
    <source>
        <dbReference type="Proteomes" id="UP000037660"/>
    </source>
</evidence>
<evidence type="ECO:0000256" key="5">
    <source>
        <dbReference type="ARBA" id="ARBA00022833"/>
    </source>
</evidence>
<accession>A0A0K8P798</accession>
<dbReference type="STRING" id="1547922.ISF6_4954"/>
<keyword evidence="7 9" id="KW-0482">Metalloprotease</keyword>
<keyword evidence="4 9" id="KW-0378">Hydrolase</keyword>
<keyword evidence="2 9" id="KW-0645">Protease</keyword>
<protein>
    <recommendedName>
        <fullName evidence="9 10">D-alanyl-D-alanine dipeptidase</fullName>
        <shortName evidence="9 10">D-Ala-D-Ala dipeptidase</shortName>
        <ecNumber evidence="9 10">3.4.13.22</ecNumber>
    </recommendedName>
</protein>
<keyword evidence="12" id="KW-1185">Reference proteome</keyword>
<comment type="similarity">
    <text evidence="9 10">Belongs to the peptidase M15D family.</text>
</comment>
<keyword evidence="5 9" id="KW-0862">Zinc</keyword>
<organism evidence="11 12">
    <name type="scientific">Piscinibacter sakaiensis</name>
    <name type="common">Ideonella sakaiensis</name>
    <dbReference type="NCBI Taxonomy" id="1547922"/>
    <lineage>
        <taxon>Bacteria</taxon>
        <taxon>Pseudomonadati</taxon>
        <taxon>Pseudomonadota</taxon>
        <taxon>Betaproteobacteria</taxon>
        <taxon>Burkholderiales</taxon>
        <taxon>Sphaerotilaceae</taxon>
        <taxon>Piscinibacter</taxon>
    </lineage>
</organism>
<dbReference type="Gene3D" id="3.30.1380.10">
    <property type="match status" value="1"/>
</dbReference>
<proteinExistence type="inferred from homology"/>
<evidence type="ECO:0000256" key="2">
    <source>
        <dbReference type="ARBA" id="ARBA00022670"/>
    </source>
</evidence>
<dbReference type="InterPro" id="IPR000755">
    <property type="entry name" value="A_A_dipeptidase"/>
</dbReference>
<dbReference type="GO" id="GO:0160237">
    <property type="term" value="F:D-Ala-D-Ala dipeptidase activity"/>
    <property type="evidence" value="ECO:0007669"/>
    <property type="project" value="UniProtKB-EC"/>
</dbReference>
<evidence type="ECO:0000313" key="11">
    <source>
        <dbReference type="EMBL" id="GAP38496.1"/>
    </source>
</evidence>
<keyword evidence="6 9" id="KW-0224">Dipeptidase</keyword>
<dbReference type="EC" id="3.4.13.22" evidence="9 10"/>
<evidence type="ECO:0000256" key="10">
    <source>
        <dbReference type="PIRNR" id="PIRNR026671"/>
    </source>
</evidence>
<reference evidence="12" key="1">
    <citation type="submission" date="2015-07" db="EMBL/GenBank/DDBJ databases">
        <title>Discovery of a poly(ethylene terephthalate assimilation.</title>
        <authorList>
            <person name="Yoshida S."/>
            <person name="Hiraga K."/>
            <person name="Takehana T."/>
            <person name="Taniguchi I."/>
            <person name="Yamaji H."/>
            <person name="Maeda Y."/>
            <person name="Toyohara K."/>
            <person name="Miyamoto K."/>
            <person name="Kimura Y."/>
            <person name="Oda K."/>
        </authorList>
    </citation>
    <scope>NUCLEOTIDE SEQUENCE [LARGE SCALE GENOMIC DNA]</scope>
    <source>
        <strain evidence="12">NBRC 110686 / TISTR 2288 / 201-F6</strain>
    </source>
</reference>
<dbReference type="Pfam" id="PF01427">
    <property type="entry name" value="Peptidase_M15"/>
    <property type="match status" value="1"/>
</dbReference>
<keyword evidence="3 9" id="KW-0479">Metal-binding</keyword>
<evidence type="ECO:0000256" key="8">
    <source>
        <dbReference type="ARBA" id="ARBA00023316"/>
    </source>
</evidence>
<name>A0A0K8P798_PISS1</name>
<dbReference type="InterPro" id="IPR009045">
    <property type="entry name" value="Zn_M74/Hedgehog-like"/>
</dbReference>
<comment type="function">
    <text evidence="9 10">Catalyzes hydrolysis of the D-alanyl-D-alanine dipeptide.</text>
</comment>
<dbReference type="GO" id="GO:0071555">
    <property type="term" value="P:cell wall organization"/>
    <property type="evidence" value="ECO:0007669"/>
    <property type="project" value="UniProtKB-KW"/>
</dbReference>
<feature type="binding site" evidence="9">
    <location>
        <position position="116"/>
    </location>
    <ligand>
        <name>Zn(2+)</name>
        <dbReference type="ChEBI" id="CHEBI:29105"/>
        <note>catalytic</note>
    </ligand>
</feature>
<dbReference type="GO" id="GO:0006508">
    <property type="term" value="P:proteolysis"/>
    <property type="evidence" value="ECO:0007669"/>
    <property type="project" value="UniProtKB-KW"/>
</dbReference>
<evidence type="ECO:0000256" key="7">
    <source>
        <dbReference type="ARBA" id="ARBA00023049"/>
    </source>
</evidence>
<reference evidence="11 12" key="2">
    <citation type="journal article" date="2016" name="Science">
        <title>A bacterium that degrades and assimilates poly(ethylene terephthalate).</title>
        <authorList>
            <person name="Yoshida S."/>
            <person name="Hiraga K."/>
            <person name="Takehana T."/>
            <person name="Taniguchi I."/>
            <person name="Yamaji H."/>
            <person name="Maeda Y."/>
            <person name="Toyohara K."/>
            <person name="Miyamoto K."/>
            <person name="Kimura Y."/>
            <person name="Oda K."/>
        </authorList>
    </citation>
    <scope>NUCLEOTIDE SEQUENCE [LARGE SCALE GENOMIC DNA]</scope>
    <source>
        <strain evidence="12">NBRC 110686 / TISTR 2288 / 201-F6</strain>
    </source>
</reference>
<gene>
    <name evidence="9" type="primary">ddpX</name>
    <name evidence="11" type="ORF">ISF6_4954</name>
</gene>
<dbReference type="SUPFAM" id="SSF55166">
    <property type="entry name" value="Hedgehog/DD-peptidase"/>
    <property type="match status" value="1"/>
</dbReference>
<dbReference type="GO" id="GO:0008237">
    <property type="term" value="F:metallopeptidase activity"/>
    <property type="evidence" value="ECO:0007669"/>
    <property type="project" value="UniProtKB-KW"/>
</dbReference>
<feature type="binding site" evidence="9">
    <location>
        <position position="109"/>
    </location>
    <ligand>
        <name>Zn(2+)</name>
        <dbReference type="ChEBI" id="CHEBI:29105"/>
        <note>catalytic</note>
    </ligand>
</feature>
<feature type="binding site" evidence="9">
    <location>
        <position position="183"/>
    </location>
    <ligand>
        <name>Zn(2+)</name>
        <dbReference type="ChEBI" id="CHEBI:29105"/>
        <note>catalytic</note>
    </ligand>
</feature>
<dbReference type="Proteomes" id="UP000037660">
    <property type="component" value="Unassembled WGS sequence"/>
</dbReference>
<comment type="caution">
    <text evidence="11">The sequence shown here is derived from an EMBL/GenBank/DDBJ whole genome shotgun (WGS) entry which is preliminary data.</text>
</comment>
<evidence type="ECO:0000256" key="4">
    <source>
        <dbReference type="ARBA" id="ARBA00022801"/>
    </source>
</evidence>
<keyword evidence="8 10" id="KW-0961">Cell wall biogenesis/degradation</keyword>
<evidence type="ECO:0000256" key="3">
    <source>
        <dbReference type="ARBA" id="ARBA00022723"/>
    </source>
</evidence>
<evidence type="ECO:0000256" key="6">
    <source>
        <dbReference type="ARBA" id="ARBA00022997"/>
    </source>
</evidence>
<evidence type="ECO:0000256" key="1">
    <source>
        <dbReference type="ARBA" id="ARBA00001362"/>
    </source>
</evidence>
<sequence length="200" mass="22429">MIDCESLPGHPDFRPLASLRGVLHELRYAGTDNFAGRVLYRGLDTAWLRREAAEGLEAAADWLARHRPGHRLLVLDALRPHRVQEAIWREVEGTPAAAYFADPAIGSVHSHGMAVDLTVLGPDGRERDMGAGFDEMSERSHPALETRHLALGVLGAEQLRERGWLYAAMAHGGFQGIATEWWHFDHGDRDQVRRMLPRVY</sequence>
<dbReference type="RefSeq" id="WP_054022355.1">
    <property type="nucleotide sequence ID" value="NZ_BBYR01000077.1"/>
</dbReference>
<dbReference type="OrthoDB" id="9801430at2"/>
<evidence type="ECO:0000256" key="9">
    <source>
        <dbReference type="HAMAP-Rule" id="MF_01924"/>
    </source>
</evidence>
<dbReference type="GO" id="GO:0008270">
    <property type="term" value="F:zinc ion binding"/>
    <property type="evidence" value="ECO:0007669"/>
    <property type="project" value="UniProtKB-UniRule"/>
</dbReference>
<feature type="active site" description="Proton donor/acceptor" evidence="9">
    <location>
        <position position="180"/>
    </location>
</feature>
<dbReference type="HAMAP" id="MF_01924">
    <property type="entry name" value="A_A_dipeptidase"/>
    <property type="match status" value="1"/>
</dbReference>
<dbReference type="EMBL" id="BBYR01000077">
    <property type="protein sequence ID" value="GAP38496.1"/>
    <property type="molecule type" value="Genomic_DNA"/>
</dbReference>
<dbReference type="PIRSF" id="PIRSF026671">
    <property type="entry name" value="AA_dipeptidase"/>
    <property type="match status" value="1"/>
</dbReference>
<dbReference type="PANTHER" id="PTHR43126">
    <property type="entry name" value="D-ALANYL-D-ALANINE DIPEPTIDASE"/>
    <property type="match status" value="1"/>
</dbReference>
<comment type="catalytic activity">
    <reaction evidence="1 9 10">
        <text>D-alanyl-D-alanine + H2O = 2 D-alanine</text>
        <dbReference type="Rhea" id="RHEA:20661"/>
        <dbReference type="ChEBI" id="CHEBI:15377"/>
        <dbReference type="ChEBI" id="CHEBI:57416"/>
        <dbReference type="ChEBI" id="CHEBI:57822"/>
        <dbReference type="EC" id="3.4.13.22"/>
    </reaction>
</comment>
<feature type="site" description="Transition state stabilizer" evidence="9">
    <location>
        <position position="79"/>
    </location>
</feature>